<proteinExistence type="predicted"/>
<evidence type="ECO:0000313" key="1">
    <source>
        <dbReference type="EMBL" id="KAK7309046.1"/>
    </source>
</evidence>
<dbReference type="Proteomes" id="UP001359559">
    <property type="component" value="Unassembled WGS sequence"/>
</dbReference>
<name>A0AAN9K336_CLITE</name>
<gene>
    <name evidence="1" type="ORF">RJT34_05469</name>
</gene>
<dbReference type="AlphaFoldDB" id="A0AAN9K336"/>
<protein>
    <submittedName>
        <fullName evidence="1">Uncharacterized protein</fullName>
    </submittedName>
</protein>
<evidence type="ECO:0000313" key="2">
    <source>
        <dbReference type="Proteomes" id="UP001359559"/>
    </source>
</evidence>
<sequence length="94" mass="9806">MMTRLMVVERMMTRMAATASGFMVGRGRGDSGGVGPRMEGGTGGASSFPLFLFVFWVALVWSCDEGLVKDGDVVVKGSGSGGSQWRGGDCVCGF</sequence>
<organism evidence="1 2">
    <name type="scientific">Clitoria ternatea</name>
    <name type="common">Butterfly pea</name>
    <dbReference type="NCBI Taxonomy" id="43366"/>
    <lineage>
        <taxon>Eukaryota</taxon>
        <taxon>Viridiplantae</taxon>
        <taxon>Streptophyta</taxon>
        <taxon>Embryophyta</taxon>
        <taxon>Tracheophyta</taxon>
        <taxon>Spermatophyta</taxon>
        <taxon>Magnoliopsida</taxon>
        <taxon>eudicotyledons</taxon>
        <taxon>Gunneridae</taxon>
        <taxon>Pentapetalae</taxon>
        <taxon>rosids</taxon>
        <taxon>fabids</taxon>
        <taxon>Fabales</taxon>
        <taxon>Fabaceae</taxon>
        <taxon>Papilionoideae</taxon>
        <taxon>50 kb inversion clade</taxon>
        <taxon>NPAAA clade</taxon>
        <taxon>indigoferoid/millettioid clade</taxon>
        <taxon>Phaseoleae</taxon>
        <taxon>Clitoria</taxon>
    </lineage>
</organism>
<comment type="caution">
    <text evidence="1">The sequence shown here is derived from an EMBL/GenBank/DDBJ whole genome shotgun (WGS) entry which is preliminary data.</text>
</comment>
<dbReference type="EMBL" id="JAYKXN010000002">
    <property type="protein sequence ID" value="KAK7309046.1"/>
    <property type="molecule type" value="Genomic_DNA"/>
</dbReference>
<keyword evidence="2" id="KW-1185">Reference proteome</keyword>
<reference evidence="1 2" key="1">
    <citation type="submission" date="2024-01" db="EMBL/GenBank/DDBJ databases">
        <title>The genomes of 5 underutilized Papilionoideae crops provide insights into root nodulation and disease resistance.</title>
        <authorList>
            <person name="Yuan L."/>
        </authorList>
    </citation>
    <scope>NUCLEOTIDE SEQUENCE [LARGE SCALE GENOMIC DNA]</scope>
    <source>
        <strain evidence="1">LY-2023</strain>
        <tissue evidence="1">Leaf</tissue>
    </source>
</reference>
<accession>A0AAN9K336</accession>